<dbReference type="CDD" id="cd00867">
    <property type="entry name" value="Trans_IPPS"/>
    <property type="match status" value="1"/>
</dbReference>
<keyword evidence="3 6" id="KW-0808">Transferase</keyword>
<organism evidence="7 8">
    <name type="scientific">Metabacillus niabensis</name>
    <dbReference type="NCBI Taxonomy" id="324854"/>
    <lineage>
        <taxon>Bacteria</taxon>
        <taxon>Bacillati</taxon>
        <taxon>Bacillota</taxon>
        <taxon>Bacilli</taxon>
        <taxon>Bacillales</taxon>
        <taxon>Bacillaceae</taxon>
        <taxon>Metabacillus</taxon>
    </lineage>
</organism>
<accession>A0ABT9Z1U6</accession>
<gene>
    <name evidence="7" type="ORF">J2S02_001887</name>
</gene>
<reference evidence="7 8" key="1">
    <citation type="submission" date="2023-07" db="EMBL/GenBank/DDBJ databases">
        <title>Genomic Encyclopedia of Type Strains, Phase IV (KMG-IV): sequencing the most valuable type-strain genomes for metagenomic binning, comparative biology and taxonomic classification.</title>
        <authorList>
            <person name="Goeker M."/>
        </authorList>
    </citation>
    <scope>NUCLEOTIDE SEQUENCE [LARGE SCALE GENOMIC DNA]</scope>
    <source>
        <strain evidence="7 8">DSM 17723</strain>
    </source>
</reference>
<sequence>MITANHDELIKHHMKQAITTNINHCDLQNLLYSFIETKQQCHFGSITIIHHHAFRGEDPEVFKLAAAVELLLLSFDIFDDLEDLDNKNELWMQMDSSIALNAATTLYTLSQQTVISLSAASKFKILQTFLTFASQAMEGQHDDLKNSANTEEEYMNVMKRKSGSLIALSAQSGMLLANTFHPEVEQYSYQIGIAAQIDNDFRDLFNPEKNDLLKEKRSLARLYLQKNFNQHARELMAFYRSNKTIEEEFGSFKAYKEKLFHAGVAQYMNVMKNISLNRAARIIDKLDIDLEAIDMIKSKLIFSKKIAQ</sequence>
<dbReference type="SFLD" id="SFLDG01211">
    <property type="entry name" value="Competence_Regulatory_Protein"/>
    <property type="match status" value="1"/>
</dbReference>
<dbReference type="SUPFAM" id="SSF48576">
    <property type="entry name" value="Terpenoid synthases"/>
    <property type="match status" value="1"/>
</dbReference>
<evidence type="ECO:0000313" key="7">
    <source>
        <dbReference type="EMBL" id="MDQ0225543.1"/>
    </source>
</evidence>
<dbReference type="Proteomes" id="UP001232245">
    <property type="component" value="Unassembled WGS sequence"/>
</dbReference>
<evidence type="ECO:0000256" key="3">
    <source>
        <dbReference type="ARBA" id="ARBA00022679"/>
    </source>
</evidence>
<comment type="cofactor">
    <cofactor evidence="1">
        <name>Mg(2+)</name>
        <dbReference type="ChEBI" id="CHEBI:18420"/>
    </cofactor>
</comment>
<dbReference type="EMBL" id="JAUSTZ010000003">
    <property type="protein sequence ID" value="MDQ0225543.1"/>
    <property type="molecule type" value="Genomic_DNA"/>
</dbReference>
<evidence type="ECO:0000256" key="4">
    <source>
        <dbReference type="ARBA" id="ARBA00022723"/>
    </source>
</evidence>
<evidence type="ECO:0000256" key="6">
    <source>
        <dbReference type="RuleBase" id="RU004466"/>
    </source>
</evidence>
<protein>
    <submittedName>
        <fullName evidence="7">Competence protein ComQ</fullName>
    </submittedName>
</protein>
<proteinExistence type="inferred from homology"/>
<dbReference type="PANTHER" id="PTHR12001:SF69">
    <property type="entry name" value="ALL TRANS-POLYPRENYL-DIPHOSPHATE SYNTHASE PDSS1"/>
    <property type="match status" value="1"/>
</dbReference>
<name>A0ABT9Z1U6_9BACI</name>
<dbReference type="InterPro" id="IPR000092">
    <property type="entry name" value="Polyprenyl_synt"/>
</dbReference>
<evidence type="ECO:0000256" key="2">
    <source>
        <dbReference type="ARBA" id="ARBA00006706"/>
    </source>
</evidence>
<comment type="similarity">
    <text evidence="2 6">Belongs to the FPP/GGPP synthase family.</text>
</comment>
<keyword evidence="4" id="KW-0479">Metal-binding</keyword>
<dbReference type="PANTHER" id="PTHR12001">
    <property type="entry name" value="GERANYLGERANYL PYROPHOSPHATE SYNTHASE"/>
    <property type="match status" value="1"/>
</dbReference>
<dbReference type="RefSeq" id="WP_095302273.1">
    <property type="nucleotide sequence ID" value="NZ_CADEPK010000333.1"/>
</dbReference>
<dbReference type="InterPro" id="IPR033965">
    <property type="entry name" value="ComQ"/>
</dbReference>
<evidence type="ECO:0000313" key="8">
    <source>
        <dbReference type="Proteomes" id="UP001232245"/>
    </source>
</evidence>
<comment type="caution">
    <text evidence="7">The sequence shown here is derived from an EMBL/GenBank/DDBJ whole genome shotgun (WGS) entry which is preliminary data.</text>
</comment>
<dbReference type="Pfam" id="PF00348">
    <property type="entry name" value="polyprenyl_synt"/>
    <property type="match status" value="1"/>
</dbReference>
<dbReference type="InterPro" id="IPR008949">
    <property type="entry name" value="Isoprenoid_synthase_dom_sf"/>
</dbReference>
<keyword evidence="8" id="KW-1185">Reference proteome</keyword>
<keyword evidence="5" id="KW-0460">Magnesium</keyword>
<dbReference type="SFLD" id="SFLDS00005">
    <property type="entry name" value="Isoprenoid_Synthase_Type_I"/>
    <property type="match status" value="1"/>
</dbReference>
<evidence type="ECO:0000256" key="1">
    <source>
        <dbReference type="ARBA" id="ARBA00001946"/>
    </source>
</evidence>
<evidence type="ECO:0000256" key="5">
    <source>
        <dbReference type="ARBA" id="ARBA00022842"/>
    </source>
</evidence>
<dbReference type="Gene3D" id="1.10.600.10">
    <property type="entry name" value="Farnesyl Diphosphate Synthase"/>
    <property type="match status" value="1"/>
</dbReference>